<protein>
    <submittedName>
        <fullName evidence="1">Uncharacterized protein</fullName>
    </submittedName>
</protein>
<dbReference type="Proteomes" id="UP001062846">
    <property type="component" value="Chromosome 6"/>
</dbReference>
<dbReference type="EMBL" id="CM046393">
    <property type="protein sequence ID" value="KAI8550380.1"/>
    <property type="molecule type" value="Genomic_DNA"/>
</dbReference>
<sequence>MMMILVLRTAASLLLNCCMVRHQSIFLHSLVALLCPGRSFLLLWVNLCDVSVVTRQNGKGEETPAIYRFDTTGDNRGGWFHNSFDMCCPRVGPSTIVMEGKLFIIGAQVVSV</sequence>
<name>A0ACC0NAY5_RHOML</name>
<accession>A0ACC0NAY5</accession>
<evidence type="ECO:0000313" key="1">
    <source>
        <dbReference type="EMBL" id="KAI8550380.1"/>
    </source>
</evidence>
<reference evidence="1" key="1">
    <citation type="submission" date="2022-02" db="EMBL/GenBank/DDBJ databases">
        <title>Plant Genome Project.</title>
        <authorList>
            <person name="Zhang R.-G."/>
        </authorList>
    </citation>
    <scope>NUCLEOTIDE SEQUENCE</scope>
    <source>
        <strain evidence="1">AT1</strain>
    </source>
</reference>
<keyword evidence="2" id="KW-1185">Reference proteome</keyword>
<comment type="caution">
    <text evidence="1">The sequence shown here is derived from an EMBL/GenBank/DDBJ whole genome shotgun (WGS) entry which is preliminary data.</text>
</comment>
<proteinExistence type="predicted"/>
<organism evidence="1 2">
    <name type="scientific">Rhododendron molle</name>
    <name type="common">Chinese azalea</name>
    <name type="synonym">Azalea mollis</name>
    <dbReference type="NCBI Taxonomy" id="49168"/>
    <lineage>
        <taxon>Eukaryota</taxon>
        <taxon>Viridiplantae</taxon>
        <taxon>Streptophyta</taxon>
        <taxon>Embryophyta</taxon>
        <taxon>Tracheophyta</taxon>
        <taxon>Spermatophyta</taxon>
        <taxon>Magnoliopsida</taxon>
        <taxon>eudicotyledons</taxon>
        <taxon>Gunneridae</taxon>
        <taxon>Pentapetalae</taxon>
        <taxon>asterids</taxon>
        <taxon>Ericales</taxon>
        <taxon>Ericaceae</taxon>
        <taxon>Ericoideae</taxon>
        <taxon>Rhodoreae</taxon>
        <taxon>Rhododendron</taxon>
    </lineage>
</organism>
<gene>
    <name evidence="1" type="ORF">RHMOL_Rhmol06G0101700</name>
</gene>
<evidence type="ECO:0000313" key="2">
    <source>
        <dbReference type="Proteomes" id="UP001062846"/>
    </source>
</evidence>